<dbReference type="AlphaFoldDB" id="A0A1W1I0I9"/>
<feature type="transmembrane region" description="Helical" evidence="4">
    <location>
        <begin position="12"/>
        <end position="33"/>
    </location>
</feature>
<evidence type="ECO:0000313" key="5">
    <source>
        <dbReference type="EMBL" id="SLM46515.1"/>
    </source>
</evidence>
<dbReference type="PANTHER" id="PTHR44227:SF3">
    <property type="entry name" value="PROTEIN O-MANNOSYL-TRANSFERASE TMTC4"/>
    <property type="match status" value="1"/>
</dbReference>
<dbReference type="PROSITE" id="PS50293">
    <property type="entry name" value="TPR_REGION"/>
    <property type="match status" value="1"/>
</dbReference>
<dbReference type="InterPro" id="IPR019734">
    <property type="entry name" value="TPR_rpt"/>
</dbReference>
<dbReference type="RefSeq" id="WP_172834085.1">
    <property type="nucleotide sequence ID" value="NZ_LT828648.1"/>
</dbReference>
<keyword evidence="1" id="KW-0677">Repeat</keyword>
<proteinExistence type="predicted"/>
<keyword evidence="4" id="KW-0472">Membrane</keyword>
<keyword evidence="4" id="KW-1133">Transmembrane helix</keyword>
<feature type="transmembrane region" description="Helical" evidence="4">
    <location>
        <begin position="373"/>
        <end position="394"/>
    </location>
</feature>
<reference evidence="5 6" key="1">
    <citation type="submission" date="2017-03" db="EMBL/GenBank/DDBJ databases">
        <authorList>
            <person name="Afonso C.L."/>
            <person name="Miller P.J."/>
            <person name="Scott M.A."/>
            <person name="Spackman E."/>
            <person name="Goraichik I."/>
            <person name="Dimitrov K.M."/>
            <person name="Suarez D.L."/>
            <person name="Swayne D.E."/>
        </authorList>
    </citation>
    <scope>NUCLEOTIDE SEQUENCE [LARGE SCALE GENOMIC DNA]</scope>
    <source>
        <strain evidence="5">Genome sequencing of Nitrospira japonica strain NJ11</strain>
    </source>
</reference>
<dbReference type="Proteomes" id="UP000192042">
    <property type="component" value="Chromosome I"/>
</dbReference>
<dbReference type="InterPro" id="IPR052346">
    <property type="entry name" value="O-mannosyl-transferase_TMTC"/>
</dbReference>
<feature type="transmembrane region" description="Helical" evidence="4">
    <location>
        <begin position="166"/>
        <end position="195"/>
    </location>
</feature>
<dbReference type="PANTHER" id="PTHR44227">
    <property type="match status" value="1"/>
</dbReference>
<dbReference type="SMART" id="SM00028">
    <property type="entry name" value="TPR"/>
    <property type="match status" value="1"/>
</dbReference>
<feature type="transmembrane region" description="Helical" evidence="4">
    <location>
        <begin position="83"/>
        <end position="100"/>
    </location>
</feature>
<evidence type="ECO:0000256" key="4">
    <source>
        <dbReference type="SAM" id="Phobius"/>
    </source>
</evidence>
<dbReference type="PROSITE" id="PS50005">
    <property type="entry name" value="TPR"/>
    <property type="match status" value="1"/>
</dbReference>
<dbReference type="KEGG" id="nja:NSJP_0343"/>
<feature type="repeat" description="TPR" evidence="3">
    <location>
        <begin position="418"/>
        <end position="451"/>
    </location>
</feature>
<feature type="transmembrane region" description="Helical" evidence="4">
    <location>
        <begin position="216"/>
        <end position="232"/>
    </location>
</feature>
<name>A0A1W1I0I9_9BACT</name>
<sequence>MNGAIAASNRQIICLMILTAVVYANAFSGSFQFDDFSAISENPHLGSWRTFVGHLDHMVRPVLYATFLADRTLFGGNETGYHILNWLLHLGCGILMYLVLTHGVTEQERHVPFWTAAFFLVHPLQTETVTYISGRATGLMAFFYLSAFALYLKATEPRVDGPTQRLYLIAALVLFALALGSKETAVTFPLALLLWDMTIRRLTGAALRRSFMFRHAPFWLLLLAVAAAWIFWHPRYLALARFSLEIRPLTENLLSEVHALSYSLRLLFSPWEQNFDHDLPVFHSVFQWPLPLDLVILGGLAAAALLTLRRVPLFSFGIGWFFLQLIPTSIIPRNDLLSERNLYLASIGLLLAIVISASHLARRPVGVPPLPKIARIGTAALAWLLISTLALMTIQRNGLYRGPVLLWSDAIEKSPRKARPHNNLGHAYALRGDWDNAIEEFRTAARLDPDYALAQENLRAAYLHHIGRR</sequence>
<accession>A0A1W1I0I9</accession>
<organism evidence="5 6">
    <name type="scientific">Nitrospira japonica</name>
    <dbReference type="NCBI Taxonomy" id="1325564"/>
    <lineage>
        <taxon>Bacteria</taxon>
        <taxon>Pseudomonadati</taxon>
        <taxon>Nitrospirota</taxon>
        <taxon>Nitrospiria</taxon>
        <taxon>Nitrospirales</taxon>
        <taxon>Nitrospiraceae</taxon>
        <taxon>Nitrospira</taxon>
    </lineage>
</organism>
<feature type="transmembrane region" description="Helical" evidence="4">
    <location>
        <begin position="313"/>
        <end position="331"/>
    </location>
</feature>
<dbReference type="InterPro" id="IPR011990">
    <property type="entry name" value="TPR-like_helical_dom_sf"/>
</dbReference>
<keyword evidence="4" id="KW-0812">Transmembrane</keyword>
<evidence type="ECO:0000313" key="6">
    <source>
        <dbReference type="Proteomes" id="UP000192042"/>
    </source>
</evidence>
<keyword evidence="6" id="KW-1185">Reference proteome</keyword>
<gene>
    <name evidence="5" type="ORF">NSJP_0343</name>
</gene>
<evidence type="ECO:0000256" key="3">
    <source>
        <dbReference type="PROSITE-ProRule" id="PRU00339"/>
    </source>
</evidence>
<dbReference type="SUPFAM" id="SSF48452">
    <property type="entry name" value="TPR-like"/>
    <property type="match status" value="1"/>
</dbReference>
<dbReference type="Gene3D" id="1.25.40.10">
    <property type="entry name" value="Tetratricopeptide repeat domain"/>
    <property type="match status" value="1"/>
</dbReference>
<feature type="transmembrane region" description="Helical" evidence="4">
    <location>
        <begin position="343"/>
        <end position="361"/>
    </location>
</feature>
<protein>
    <submittedName>
        <fullName evidence="5">Putative Tetratricopeptide TPR_2 repeat protein</fullName>
    </submittedName>
</protein>
<feature type="transmembrane region" description="Helical" evidence="4">
    <location>
        <begin position="136"/>
        <end position="154"/>
    </location>
</feature>
<dbReference type="STRING" id="1325564.NSJP_0343"/>
<dbReference type="EMBL" id="LT828648">
    <property type="protein sequence ID" value="SLM46515.1"/>
    <property type="molecule type" value="Genomic_DNA"/>
</dbReference>
<keyword evidence="2 3" id="KW-0802">TPR repeat</keyword>
<evidence type="ECO:0000256" key="1">
    <source>
        <dbReference type="ARBA" id="ARBA00022737"/>
    </source>
</evidence>
<evidence type="ECO:0000256" key="2">
    <source>
        <dbReference type="ARBA" id="ARBA00022803"/>
    </source>
</evidence>
<feature type="transmembrane region" description="Helical" evidence="4">
    <location>
        <begin position="288"/>
        <end position="306"/>
    </location>
</feature>
<dbReference type="Pfam" id="PF13414">
    <property type="entry name" value="TPR_11"/>
    <property type="match status" value="1"/>
</dbReference>